<dbReference type="AlphaFoldDB" id="A0A835XL46"/>
<dbReference type="EMBL" id="JAEHOE010000106">
    <property type="protein sequence ID" value="KAG2486812.1"/>
    <property type="molecule type" value="Genomic_DNA"/>
</dbReference>
<proteinExistence type="predicted"/>
<reference evidence="2" key="1">
    <citation type="journal article" date="2020" name="bioRxiv">
        <title>Comparative genomics of Chlamydomonas.</title>
        <authorList>
            <person name="Craig R.J."/>
            <person name="Hasan A.R."/>
            <person name="Ness R.W."/>
            <person name="Keightley P.D."/>
        </authorList>
    </citation>
    <scope>NUCLEOTIDE SEQUENCE</scope>
    <source>
        <strain evidence="2">CCAP 11/70</strain>
    </source>
</reference>
<name>A0A835XL46_9CHLO</name>
<accession>A0A835XL46</accession>
<protein>
    <submittedName>
        <fullName evidence="2">Uncharacterized protein</fullName>
    </submittedName>
</protein>
<feature type="region of interest" description="Disordered" evidence="1">
    <location>
        <begin position="109"/>
        <end position="151"/>
    </location>
</feature>
<evidence type="ECO:0000313" key="3">
    <source>
        <dbReference type="Proteomes" id="UP000612055"/>
    </source>
</evidence>
<dbReference type="Proteomes" id="UP000612055">
    <property type="component" value="Unassembled WGS sequence"/>
</dbReference>
<gene>
    <name evidence="2" type="ORF">HYH03_014495</name>
</gene>
<organism evidence="2 3">
    <name type="scientific">Edaphochlamys debaryana</name>
    <dbReference type="NCBI Taxonomy" id="47281"/>
    <lineage>
        <taxon>Eukaryota</taxon>
        <taxon>Viridiplantae</taxon>
        <taxon>Chlorophyta</taxon>
        <taxon>core chlorophytes</taxon>
        <taxon>Chlorophyceae</taxon>
        <taxon>CS clade</taxon>
        <taxon>Chlamydomonadales</taxon>
        <taxon>Chlamydomonadales incertae sedis</taxon>
        <taxon>Edaphochlamys</taxon>
    </lineage>
</organism>
<evidence type="ECO:0000313" key="2">
    <source>
        <dbReference type="EMBL" id="KAG2486812.1"/>
    </source>
</evidence>
<sequence length="151" mass="15775">MAHTAVPCERALALRVDAARIPSVHRERLRSLRAVCITGKRLPESPLEKELKRRRKAEDEVEKQKKVMEAMAAAHIKELEAMAAARIKELEARNAYLEELEAKVARIESASPGGGTGAGAGTSAGAGAGPGGAGNAAQAAAEVQQGGEGEE</sequence>
<comment type="caution">
    <text evidence="2">The sequence shown here is derived from an EMBL/GenBank/DDBJ whole genome shotgun (WGS) entry which is preliminary data.</text>
</comment>
<feature type="compositionally biased region" description="Low complexity" evidence="1">
    <location>
        <begin position="135"/>
        <end position="145"/>
    </location>
</feature>
<keyword evidence="3" id="KW-1185">Reference proteome</keyword>
<evidence type="ECO:0000256" key="1">
    <source>
        <dbReference type="SAM" id="MobiDB-lite"/>
    </source>
</evidence>
<feature type="compositionally biased region" description="Gly residues" evidence="1">
    <location>
        <begin position="112"/>
        <end position="134"/>
    </location>
</feature>